<feature type="region of interest" description="Disordered" evidence="1">
    <location>
        <begin position="55"/>
        <end position="75"/>
    </location>
</feature>
<dbReference type="EMBL" id="JANCYW010000020">
    <property type="protein sequence ID" value="KAK4538756.1"/>
    <property type="molecule type" value="Genomic_DNA"/>
</dbReference>
<evidence type="ECO:0000313" key="2">
    <source>
        <dbReference type="EMBL" id="KAK4538756.1"/>
    </source>
</evidence>
<reference evidence="2 3" key="1">
    <citation type="submission" date="2022-07" db="EMBL/GenBank/DDBJ databases">
        <title>Genome-wide signatures of adaptation to extreme environments.</title>
        <authorList>
            <person name="Cho C.H."/>
            <person name="Yoon H.S."/>
        </authorList>
    </citation>
    <scope>NUCLEOTIDE SEQUENCE [LARGE SCALE GENOMIC DNA]</scope>
    <source>
        <strain evidence="2 3">DBV 063 E5</strain>
    </source>
</reference>
<dbReference type="Proteomes" id="UP001301350">
    <property type="component" value="Unassembled WGS sequence"/>
</dbReference>
<evidence type="ECO:0000256" key="1">
    <source>
        <dbReference type="SAM" id="MobiDB-lite"/>
    </source>
</evidence>
<sequence length="377" mass="41366">MPLPLRRLQKRRRVRVAILVVVAVLTVAVALQAAWRQGGLQRALSVVSNSGGWLASGRDRDHESSTEGVKGGGGASSGLPLAACAGRIVVFVRVRRSDFPERAHAIASTWATQFPHDDVILMSGEPIPGDTSGMRVEVDARIGADPLYRDHPVHDPLILPLAAQELAKRPEARYVLILNSDTLVLPENLCSRALPFASTFRDPTQEYIWAGFGFVMGAPWGANSRGDECLREGRAPRPPPASPAGEFASAAGGYLLSRKLVMDIGPRGEDIWRQTWCIDSGDMRLWWGFYFHENDALGGKSVRSVVIMNEHFVMFSPWGKYAEYPTDYAITDGDRSTYHATFAGTGVDEQLVTWQVVTEHKSSGLHAGDLILGYRKF</sequence>
<gene>
    <name evidence="2" type="ORF">CDCA_CDCA20G4781</name>
</gene>
<protein>
    <submittedName>
        <fullName evidence="2">Uncharacterized protein</fullName>
    </submittedName>
</protein>
<dbReference type="AlphaFoldDB" id="A0AAV9J2V7"/>
<evidence type="ECO:0000313" key="3">
    <source>
        <dbReference type="Proteomes" id="UP001301350"/>
    </source>
</evidence>
<accession>A0AAV9J2V7</accession>
<organism evidence="2 3">
    <name type="scientific">Cyanidium caldarium</name>
    <name type="common">Red alga</name>
    <dbReference type="NCBI Taxonomy" id="2771"/>
    <lineage>
        <taxon>Eukaryota</taxon>
        <taxon>Rhodophyta</taxon>
        <taxon>Bangiophyceae</taxon>
        <taxon>Cyanidiales</taxon>
        <taxon>Cyanidiaceae</taxon>
        <taxon>Cyanidium</taxon>
    </lineage>
</organism>
<name>A0AAV9J2V7_CYACA</name>
<comment type="caution">
    <text evidence="2">The sequence shown here is derived from an EMBL/GenBank/DDBJ whole genome shotgun (WGS) entry which is preliminary data.</text>
</comment>
<keyword evidence="3" id="KW-1185">Reference proteome</keyword>
<proteinExistence type="predicted"/>
<dbReference type="Gene3D" id="3.90.550.50">
    <property type="match status" value="1"/>
</dbReference>